<sequence>MNILAHIYLSGESDEIKIGNFIGDFVKASDMERFNEGINRGIKLHWAIDEFTDHHAVVQKSKDRLRPKYGHYAGVIIDIFYDHFLAKNWNDFHSTLLRTFVDDTYNMFNQNLDILPENVQYVLPYMIKNDWLYNYQYFDGIEKVMQGMANRSNFNSKMEQSIDELKKYHKEFEKEFQEFFPELIDFSKTFLEMKMNH</sequence>
<dbReference type="PANTHER" id="PTHR38764:SF1">
    <property type="entry name" value="ACYL CARRIER PROTEIN PHOSPHODIESTERASE"/>
    <property type="match status" value="1"/>
</dbReference>
<dbReference type="EMBL" id="CP129968">
    <property type="protein sequence ID" value="WKK81565.2"/>
    <property type="molecule type" value="Genomic_DNA"/>
</dbReference>
<accession>A0AA49GD86</accession>
<gene>
    <name evidence="4" type="ORF">QYS47_04580</name>
</gene>
<dbReference type="KEGG" id="marp:QYS47_04580"/>
<dbReference type="Proteomes" id="UP001232019">
    <property type="component" value="Chromosome"/>
</dbReference>
<evidence type="ECO:0000256" key="3">
    <source>
        <dbReference type="ARBA" id="ARBA00023098"/>
    </source>
</evidence>
<evidence type="ECO:0000313" key="4">
    <source>
        <dbReference type="EMBL" id="WKK81565.2"/>
    </source>
</evidence>
<evidence type="ECO:0000256" key="1">
    <source>
        <dbReference type="ARBA" id="ARBA00022516"/>
    </source>
</evidence>
<dbReference type="PANTHER" id="PTHR38764">
    <property type="entry name" value="ACYL CARRIER PROTEIN PHOSPHODIESTERASE"/>
    <property type="match status" value="1"/>
</dbReference>
<dbReference type="GO" id="GO:0006633">
    <property type="term" value="P:fatty acid biosynthetic process"/>
    <property type="evidence" value="ECO:0007669"/>
    <property type="project" value="InterPro"/>
</dbReference>
<dbReference type="Pfam" id="PF04336">
    <property type="entry name" value="ACP_PD"/>
    <property type="match status" value="1"/>
</dbReference>
<keyword evidence="1" id="KW-0444">Lipid biosynthesis</keyword>
<protein>
    <submittedName>
        <fullName evidence="4">ACP phosphodiesterase</fullName>
    </submittedName>
</protein>
<dbReference type="PIRSF" id="PIRSF011489">
    <property type="entry name" value="DUF479"/>
    <property type="match status" value="1"/>
</dbReference>
<dbReference type="GO" id="GO:0008770">
    <property type="term" value="F:[acyl-carrier-protein] phosphodiesterase activity"/>
    <property type="evidence" value="ECO:0007669"/>
    <property type="project" value="InterPro"/>
</dbReference>
<keyword evidence="2" id="KW-0378">Hydrolase</keyword>
<dbReference type="RefSeq" id="WP_322348130.1">
    <property type="nucleotide sequence ID" value="NZ_CP129968.2"/>
</dbReference>
<organism evidence="4">
    <name type="scientific">Marivirga arenosa</name>
    <dbReference type="NCBI Taxonomy" id="3059076"/>
    <lineage>
        <taxon>Bacteria</taxon>
        <taxon>Pseudomonadati</taxon>
        <taxon>Bacteroidota</taxon>
        <taxon>Cytophagia</taxon>
        <taxon>Cytophagales</taxon>
        <taxon>Marivirgaceae</taxon>
        <taxon>Marivirga</taxon>
    </lineage>
</organism>
<dbReference type="InterPro" id="IPR007431">
    <property type="entry name" value="ACP_PD"/>
</dbReference>
<dbReference type="AlphaFoldDB" id="A0AA49GD86"/>
<name>A0AA49GD86_9BACT</name>
<evidence type="ECO:0000256" key="2">
    <source>
        <dbReference type="ARBA" id="ARBA00022801"/>
    </source>
</evidence>
<keyword evidence="3" id="KW-0443">Lipid metabolism</keyword>
<reference evidence="4" key="1">
    <citation type="submission" date="2023-08" db="EMBL/GenBank/DDBJ databases">
        <title>Comparative genomics and taxonomic characterization of three novel marine species of genus Marivirga.</title>
        <authorList>
            <person name="Muhammad N."/>
            <person name="Kim S.-G."/>
        </authorList>
    </citation>
    <scope>NUCLEOTIDE SEQUENCE</scope>
    <source>
        <strain evidence="4">BKB1-2</strain>
    </source>
</reference>
<proteinExistence type="predicted"/>